<dbReference type="RefSeq" id="WP_141845262.1">
    <property type="nucleotide sequence ID" value="NZ_VFPM01000003.1"/>
</dbReference>
<evidence type="ECO:0000313" key="4">
    <source>
        <dbReference type="Proteomes" id="UP000316747"/>
    </source>
</evidence>
<feature type="domain" description="HTH cro/C1-type" evidence="2">
    <location>
        <begin position="15"/>
        <end position="69"/>
    </location>
</feature>
<evidence type="ECO:0000259" key="2">
    <source>
        <dbReference type="PROSITE" id="PS50943"/>
    </source>
</evidence>
<name>A0A543HHP9_9MICO</name>
<dbReference type="PANTHER" id="PTHR46558">
    <property type="entry name" value="TRACRIPTIONAL REGULATORY PROTEIN-RELATED-RELATED"/>
    <property type="match status" value="1"/>
</dbReference>
<dbReference type="OrthoDB" id="9794834at2"/>
<dbReference type="EMBL" id="VFPM01000003">
    <property type="protein sequence ID" value="TQM57852.1"/>
    <property type="molecule type" value="Genomic_DNA"/>
</dbReference>
<dbReference type="Proteomes" id="UP000316747">
    <property type="component" value="Unassembled WGS sequence"/>
</dbReference>
<gene>
    <name evidence="3" type="ORF">FBY41_3188</name>
</gene>
<dbReference type="CDD" id="cd00093">
    <property type="entry name" value="HTH_XRE"/>
    <property type="match status" value="1"/>
</dbReference>
<dbReference type="AlphaFoldDB" id="A0A543HHP9"/>
<proteinExistence type="predicted"/>
<comment type="caution">
    <text evidence="3">The sequence shown here is derived from an EMBL/GenBank/DDBJ whole genome shotgun (WGS) entry which is preliminary data.</text>
</comment>
<sequence length="118" mass="13165">MSTEAQEWKRLGARLKGVREYLGLSQQHVAQVTGISRSAISEIEHGRRKVDSLELRKFSKLYKYPVSALLGEQPGGDEESLDAISALARAVGDLTDQDMTELLRYAQFLKFNGRPGVE</sequence>
<keyword evidence="4" id="KW-1185">Reference proteome</keyword>
<reference evidence="3 4" key="1">
    <citation type="submission" date="2019-06" db="EMBL/GenBank/DDBJ databases">
        <title>Genome sequencing of plant associated microbes to promote plant fitness in Sorghum bicolor and Oryza sativa.</title>
        <authorList>
            <person name="Coleman-Derr D."/>
        </authorList>
    </citation>
    <scope>NUCLEOTIDE SEQUENCE [LARGE SCALE GENOMIC DNA]</scope>
    <source>
        <strain evidence="3 4">KV-663</strain>
    </source>
</reference>
<dbReference type="InterPro" id="IPR010982">
    <property type="entry name" value="Lambda_DNA-bd_dom_sf"/>
</dbReference>
<evidence type="ECO:0000256" key="1">
    <source>
        <dbReference type="ARBA" id="ARBA00023125"/>
    </source>
</evidence>
<keyword evidence="1" id="KW-0238">DNA-binding</keyword>
<dbReference type="Pfam" id="PF13560">
    <property type="entry name" value="HTH_31"/>
    <property type="match status" value="1"/>
</dbReference>
<dbReference type="SUPFAM" id="SSF47413">
    <property type="entry name" value="lambda repressor-like DNA-binding domains"/>
    <property type="match status" value="1"/>
</dbReference>
<dbReference type="PROSITE" id="PS50943">
    <property type="entry name" value="HTH_CROC1"/>
    <property type="match status" value="1"/>
</dbReference>
<dbReference type="PANTHER" id="PTHR46558:SF11">
    <property type="entry name" value="HTH-TYPE TRANSCRIPTIONAL REGULATOR XRE"/>
    <property type="match status" value="1"/>
</dbReference>
<accession>A0A543HHP9</accession>
<dbReference type="InterPro" id="IPR001387">
    <property type="entry name" value="Cro/C1-type_HTH"/>
</dbReference>
<dbReference type="Gene3D" id="1.10.260.40">
    <property type="entry name" value="lambda repressor-like DNA-binding domains"/>
    <property type="match status" value="1"/>
</dbReference>
<protein>
    <submittedName>
        <fullName evidence="3">Transcriptional regulator with XRE-family HTH domain</fullName>
    </submittedName>
</protein>
<dbReference type="SMART" id="SM00530">
    <property type="entry name" value="HTH_XRE"/>
    <property type="match status" value="1"/>
</dbReference>
<evidence type="ECO:0000313" key="3">
    <source>
        <dbReference type="EMBL" id="TQM57852.1"/>
    </source>
</evidence>
<organism evidence="3 4">
    <name type="scientific">Humibacillus xanthopallidus</name>
    <dbReference type="NCBI Taxonomy" id="412689"/>
    <lineage>
        <taxon>Bacteria</taxon>
        <taxon>Bacillati</taxon>
        <taxon>Actinomycetota</taxon>
        <taxon>Actinomycetes</taxon>
        <taxon>Micrococcales</taxon>
        <taxon>Intrasporangiaceae</taxon>
        <taxon>Humibacillus</taxon>
    </lineage>
</organism>
<dbReference type="GO" id="GO:0003677">
    <property type="term" value="F:DNA binding"/>
    <property type="evidence" value="ECO:0007669"/>
    <property type="project" value="UniProtKB-KW"/>
</dbReference>